<evidence type="ECO:0000256" key="2">
    <source>
        <dbReference type="ARBA" id="ARBA00004876"/>
    </source>
</evidence>
<comment type="subcellular location">
    <subcellularLocation>
        <location evidence="1">Cytoplasm</location>
    </subcellularLocation>
</comment>
<keyword evidence="6" id="KW-0963">Cytoplasm</keyword>
<dbReference type="Gene3D" id="1.10.3130.10">
    <property type="entry name" value="serine acetyltransferase, domain 1"/>
    <property type="match status" value="1"/>
</dbReference>
<dbReference type="FunFam" id="1.10.3130.10:FF:000003">
    <property type="entry name" value="Serine acetyltransferase"/>
    <property type="match status" value="1"/>
</dbReference>
<evidence type="ECO:0000256" key="3">
    <source>
        <dbReference type="ARBA" id="ARBA00007274"/>
    </source>
</evidence>
<dbReference type="RefSeq" id="WP_188918758.1">
    <property type="nucleotide sequence ID" value="NZ_BMPZ01000002.1"/>
</dbReference>
<evidence type="ECO:0000256" key="9">
    <source>
        <dbReference type="ARBA" id="ARBA00022737"/>
    </source>
</evidence>
<keyword evidence="11" id="KW-0012">Acyltransferase</keyword>
<dbReference type="InterPro" id="IPR053376">
    <property type="entry name" value="Serine_acetyltransferase"/>
</dbReference>
<sequence>MGVIARVKEDIASIYHRDPAARNAFEIVLNYPGMHAIWFHRISHRLWVAEWRQFARLLSTFSRWLTGVEIHPGATIGDRFFIDHGMGVVIGETAEIGDDCTLYHSVTLGGTSWQAGKRHPTLRNNVVVGAGAKILGPITMHDGARVGSNSVIVKDVPKDTTVVGIPGRVVATPTTQTEEENERRNAMAKKYGFDAYAVSPDNPDPVANAIGQMLDHMHLMDSKVQEICQALQSVGGDVCTDKLPELEVEEFSDVEMAAAEKRQNAIDEFDPII</sequence>
<dbReference type="GO" id="GO:0006535">
    <property type="term" value="P:cysteine biosynthetic process from serine"/>
    <property type="evidence" value="ECO:0007669"/>
    <property type="project" value="InterPro"/>
</dbReference>
<accession>A0A917N9Q5</accession>
<protein>
    <recommendedName>
        <fullName evidence="5">Serine acetyltransferase</fullName>
        <ecNumber evidence="4">2.3.1.30</ecNumber>
    </recommendedName>
</protein>
<dbReference type="InterPro" id="IPR001451">
    <property type="entry name" value="Hexapep"/>
</dbReference>
<dbReference type="InterPro" id="IPR045304">
    <property type="entry name" value="LbH_SAT"/>
</dbReference>
<dbReference type="NCBIfam" id="TIGR01172">
    <property type="entry name" value="cysE"/>
    <property type="match status" value="1"/>
</dbReference>
<keyword evidence="7" id="KW-0028">Amino-acid biosynthesis</keyword>
<name>A0A917N9Q5_9GAMM</name>
<evidence type="ECO:0000256" key="8">
    <source>
        <dbReference type="ARBA" id="ARBA00022679"/>
    </source>
</evidence>
<evidence type="ECO:0000256" key="7">
    <source>
        <dbReference type="ARBA" id="ARBA00022605"/>
    </source>
</evidence>
<dbReference type="CDD" id="cd03354">
    <property type="entry name" value="LbH_SAT"/>
    <property type="match status" value="1"/>
</dbReference>
<dbReference type="InterPro" id="IPR005881">
    <property type="entry name" value="Ser_O-AcTrfase"/>
</dbReference>
<keyword evidence="14" id="KW-1185">Reference proteome</keyword>
<reference evidence="13" key="2">
    <citation type="submission" date="2020-09" db="EMBL/GenBank/DDBJ databases">
        <authorList>
            <person name="Sun Q."/>
            <person name="Ohkuma M."/>
        </authorList>
    </citation>
    <scope>NUCLEOTIDE SEQUENCE</scope>
    <source>
        <strain evidence="13">JCM 30804</strain>
    </source>
</reference>
<dbReference type="InterPro" id="IPR011004">
    <property type="entry name" value="Trimer_LpxA-like_sf"/>
</dbReference>
<proteinExistence type="inferred from homology"/>
<dbReference type="GO" id="GO:0005737">
    <property type="term" value="C:cytoplasm"/>
    <property type="evidence" value="ECO:0007669"/>
    <property type="project" value="UniProtKB-SubCell"/>
</dbReference>
<reference evidence="13" key="1">
    <citation type="journal article" date="2014" name="Int. J. Syst. Evol. Microbiol.">
        <title>Complete genome sequence of Corynebacterium casei LMG S-19264T (=DSM 44701T), isolated from a smear-ripened cheese.</title>
        <authorList>
            <consortium name="US DOE Joint Genome Institute (JGI-PGF)"/>
            <person name="Walter F."/>
            <person name="Albersmeier A."/>
            <person name="Kalinowski J."/>
            <person name="Ruckert C."/>
        </authorList>
    </citation>
    <scope>NUCLEOTIDE SEQUENCE</scope>
    <source>
        <strain evidence="13">JCM 30804</strain>
    </source>
</reference>
<evidence type="ECO:0000256" key="5">
    <source>
        <dbReference type="ARBA" id="ARBA00018522"/>
    </source>
</evidence>
<comment type="similarity">
    <text evidence="3">Belongs to the transferase hexapeptide repeat family.</text>
</comment>
<dbReference type="GO" id="GO:0009001">
    <property type="term" value="F:serine O-acetyltransferase activity"/>
    <property type="evidence" value="ECO:0007669"/>
    <property type="project" value="UniProtKB-EC"/>
</dbReference>
<comment type="caution">
    <text evidence="13">The sequence shown here is derived from an EMBL/GenBank/DDBJ whole genome shotgun (WGS) entry which is preliminary data.</text>
</comment>
<dbReference type="EMBL" id="BMPZ01000002">
    <property type="protein sequence ID" value="GGI75743.1"/>
    <property type="molecule type" value="Genomic_DNA"/>
</dbReference>
<keyword evidence="9" id="KW-0677">Repeat</keyword>
<evidence type="ECO:0000313" key="14">
    <source>
        <dbReference type="Proteomes" id="UP000613743"/>
    </source>
</evidence>
<dbReference type="PANTHER" id="PTHR42811">
    <property type="entry name" value="SERINE ACETYLTRANSFERASE"/>
    <property type="match status" value="1"/>
</dbReference>
<evidence type="ECO:0000313" key="13">
    <source>
        <dbReference type="EMBL" id="GGI75743.1"/>
    </source>
</evidence>
<dbReference type="FunFam" id="2.160.10.10:FF:000007">
    <property type="entry name" value="Serine acetyltransferase"/>
    <property type="match status" value="1"/>
</dbReference>
<dbReference type="NCBIfam" id="NF041874">
    <property type="entry name" value="EPS_EpsC"/>
    <property type="match status" value="1"/>
</dbReference>
<dbReference type="Pfam" id="PF00132">
    <property type="entry name" value="Hexapep"/>
    <property type="match status" value="1"/>
</dbReference>
<keyword evidence="10" id="KW-0198">Cysteine biosynthesis</keyword>
<evidence type="ECO:0000256" key="1">
    <source>
        <dbReference type="ARBA" id="ARBA00004496"/>
    </source>
</evidence>
<dbReference type="EC" id="2.3.1.30" evidence="4"/>
<dbReference type="Proteomes" id="UP000613743">
    <property type="component" value="Unassembled WGS sequence"/>
</dbReference>
<evidence type="ECO:0000256" key="4">
    <source>
        <dbReference type="ARBA" id="ARBA00013266"/>
    </source>
</evidence>
<evidence type="ECO:0000256" key="12">
    <source>
        <dbReference type="ARBA" id="ARBA00049486"/>
    </source>
</evidence>
<organism evidence="13 14">
    <name type="scientific">Shewanella gelidii</name>
    <dbReference type="NCBI Taxonomy" id="1642821"/>
    <lineage>
        <taxon>Bacteria</taxon>
        <taxon>Pseudomonadati</taxon>
        <taxon>Pseudomonadota</taxon>
        <taxon>Gammaproteobacteria</taxon>
        <taxon>Alteromonadales</taxon>
        <taxon>Shewanellaceae</taxon>
        <taxon>Shewanella</taxon>
    </lineage>
</organism>
<dbReference type="AlphaFoldDB" id="A0A917N9Q5"/>
<dbReference type="SUPFAM" id="SSF51161">
    <property type="entry name" value="Trimeric LpxA-like enzymes"/>
    <property type="match status" value="1"/>
</dbReference>
<comment type="catalytic activity">
    <reaction evidence="12">
        <text>L-serine + acetyl-CoA = O-acetyl-L-serine + CoA</text>
        <dbReference type="Rhea" id="RHEA:24560"/>
        <dbReference type="ChEBI" id="CHEBI:33384"/>
        <dbReference type="ChEBI" id="CHEBI:57287"/>
        <dbReference type="ChEBI" id="CHEBI:57288"/>
        <dbReference type="ChEBI" id="CHEBI:58340"/>
        <dbReference type="EC" id="2.3.1.30"/>
    </reaction>
</comment>
<gene>
    <name evidence="13" type="primary">cysE</name>
    <name evidence="13" type="ORF">GCM10009332_11480</name>
</gene>
<keyword evidence="8" id="KW-0808">Transferase</keyword>
<comment type="pathway">
    <text evidence="2">Amino-acid biosynthesis; L-cysteine biosynthesis; L-cysteine from L-serine: step 1/2.</text>
</comment>
<evidence type="ECO:0000256" key="6">
    <source>
        <dbReference type="ARBA" id="ARBA00022490"/>
    </source>
</evidence>
<evidence type="ECO:0000256" key="11">
    <source>
        <dbReference type="ARBA" id="ARBA00023315"/>
    </source>
</evidence>
<dbReference type="Gene3D" id="2.160.10.10">
    <property type="entry name" value="Hexapeptide repeat proteins"/>
    <property type="match status" value="1"/>
</dbReference>
<evidence type="ECO:0000256" key="10">
    <source>
        <dbReference type="ARBA" id="ARBA00023192"/>
    </source>
</evidence>
<dbReference type="InterPro" id="IPR042122">
    <property type="entry name" value="Ser_AcTrfase_N_sf"/>
</dbReference>